<keyword evidence="4" id="KW-0436">Ligase</keyword>
<evidence type="ECO:0000256" key="8">
    <source>
        <dbReference type="ARBA" id="ARBA00022984"/>
    </source>
</evidence>
<sequence length="324" mass="33990">MQVVVLAGGLSPEREVSLRSGRRVSEALRTSDSTIEVRELDVDATLIERLRQQRPDCVIPLLHGAAGEDGALRDVLAALALPFVGCSAAAARLAFDKPIAKTLLEKAGVSSPSSIALPHSTFRELGAGPVLDAVVAHLGLPLIVKPTKGGSALGASIVRSSAELPAAMVGAFAYSDVALMERLITGTEVAVCVYESDGEPISLPPVEIVPPDGMYHYSARYTAGVTEFFIPARLTDSVLDACRSIALTAHAVLGLRDWSRTDLMVDSEGRPWFLEVNAAPGMTETSLFPQALSAAGMSLGDIASQLIRAAIGRGSDDQPPGWLA</sequence>
<protein>
    <submittedName>
        <fullName evidence="11">Unannotated protein</fullName>
    </submittedName>
</protein>
<dbReference type="GO" id="GO:0009252">
    <property type="term" value="P:peptidoglycan biosynthetic process"/>
    <property type="evidence" value="ECO:0007669"/>
    <property type="project" value="UniProtKB-KW"/>
</dbReference>
<evidence type="ECO:0000256" key="1">
    <source>
        <dbReference type="ARBA" id="ARBA00004496"/>
    </source>
</evidence>
<dbReference type="InterPro" id="IPR013815">
    <property type="entry name" value="ATP_grasp_subdomain_1"/>
</dbReference>
<evidence type="ECO:0000256" key="5">
    <source>
        <dbReference type="ARBA" id="ARBA00022741"/>
    </source>
</evidence>
<evidence type="ECO:0000259" key="10">
    <source>
        <dbReference type="PROSITE" id="PS50975"/>
    </source>
</evidence>
<dbReference type="PANTHER" id="PTHR23132">
    <property type="entry name" value="D-ALANINE--D-ALANINE LIGASE"/>
    <property type="match status" value="1"/>
</dbReference>
<evidence type="ECO:0000256" key="4">
    <source>
        <dbReference type="ARBA" id="ARBA00022598"/>
    </source>
</evidence>
<keyword evidence="5" id="KW-0547">Nucleotide-binding</keyword>
<keyword evidence="6" id="KW-0067">ATP-binding</keyword>
<dbReference type="PROSITE" id="PS50975">
    <property type="entry name" value="ATP_GRASP"/>
    <property type="match status" value="1"/>
</dbReference>
<dbReference type="SUPFAM" id="SSF56059">
    <property type="entry name" value="Glutathione synthetase ATP-binding domain-like"/>
    <property type="match status" value="1"/>
</dbReference>
<dbReference type="InterPro" id="IPR011761">
    <property type="entry name" value="ATP-grasp"/>
</dbReference>
<dbReference type="HAMAP" id="MF_00047">
    <property type="entry name" value="Dala_Dala_lig"/>
    <property type="match status" value="1"/>
</dbReference>
<dbReference type="Gene3D" id="3.40.50.20">
    <property type="match status" value="1"/>
</dbReference>
<dbReference type="AlphaFoldDB" id="A0A6J6SXP1"/>
<dbReference type="PIRSF" id="PIRSF039102">
    <property type="entry name" value="Ddl/VanB"/>
    <property type="match status" value="1"/>
</dbReference>
<keyword evidence="3" id="KW-0963">Cytoplasm</keyword>
<dbReference type="PANTHER" id="PTHR23132:SF23">
    <property type="entry name" value="D-ALANINE--D-ALANINE LIGASE B"/>
    <property type="match status" value="1"/>
</dbReference>
<organism evidence="11">
    <name type="scientific">freshwater metagenome</name>
    <dbReference type="NCBI Taxonomy" id="449393"/>
    <lineage>
        <taxon>unclassified sequences</taxon>
        <taxon>metagenomes</taxon>
        <taxon>ecological metagenomes</taxon>
    </lineage>
</organism>
<dbReference type="InterPro" id="IPR005905">
    <property type="entry name" value="D_ala_D_ala"/>
</dbReference>
<accession>A0A6J6SXP1</accession>
<keyword evidence="7" id="KW-0133">Cell shape</keyword>
<dbReference type="SUPFAM" id="SSF52440">
    <property type="entry name" value="PreATP-grasp domain"/>
    <property type="match status" value="1"/>
</dbReference>
<dbReference type="InterPro" id="IPR011095">
    <property type="entry name" value="Dala_Dala_lig_C"/>
</dbReference>
<dbReference type="GO" id="GO:0005737">
    <property type="term" value="C:cytoplasm"/>
    <property type="evidence" value="ECO:0007669"/>
    <property type="project" value="UniProtKB-SubCell"/>
</dbReference>
<evidence type="ECO:0000256" key="7">
    <source>
        <dbReference type="ARBA" id="ARBA00022960"/>
    </source>
</evidence>
<dbReference type="InterPro" id="IPR016185">
    <property type="entry name" value="PreATP-grasp_dom_sf"/>
</dbReference>
<comment type="similarity">
    <text evidence="2">Belongs to the D-alanine--D-alanine ligase family.</text>
</comment>
<dbReference type="GO" id="GO:0071555">
    <property type="term" value="P:cell wall organization"/>
    <property type="evidence" value="ECO:0007669"/>
    <property type="project" value="UniProtKB-KW"/>
</dbReference>
<dbReference type="Pfam" id="PF07478">
    <property type="entry name" value="Dala_Dala_lig_C"/>
    <property type="match status" value="1"/>
</dbReference>
<dbReference type="Gene3D" id="3.30.1490.20">
    <property type="entry name" value="ATP-grasp fold, A domain"/>
    <property type="match status" value="1"/>
</dbReference>
<dbReference type="InterPro" id="IPR000291">
    <property type="entry name" value="D-Ala_lig_Van_CS"/>
</dbReference>
<dbReference type="GO" id="GO:0008360">
    <property type="term" value="P:regulation of cell shape"/>
    <property type="evidence" value="ECO:0007669"/>
    <property type="project" value="UniProtKB-KW"/>
</dbReference>
<comment type="subcellular location">
    <subcellularLocation>
        <location evidence="1">Cytoplasm</location>
    </subcellularLocation>
</comment>
<dbReference type="PROSITE" id="PS00844">
    <property type="entry name" value="DALA_DALA_LIGASE_2"/>
    <property type="match status" value="1"/>
</dbReference>
<evidence type="ECO:0000256" key="6">
    <source>
        <dbReference type="ARBA" id="ARBA00022840"/>
    </source>
</evidence>
<feature type="domain" description="ATP-grasp" evidence="10">
    <location>
        <begin position="101"/>
        <end position="308"/>
    </location>
</feature>
<evidence type="ECO:0000256" key="2">
    <source>
        <dbReference type="ARBA" id="ARBA00010871"/>
    </source>
</evidence>
<reference evidence="11" key="1">
    <citation type="submission" date="2020-05" db="EMBL/GenBank/DDBJ databases">
        <authorList>
            <person name="Chiriac C."/>
            <person name="Salcher M."/>
            <person name="Ghai R."/>
            <person name="Kavagutti S V."/>
        </authorList>
    </citation>
    <scope>NUCLEOTIDE SEQUENCE</scope>
</reference>
<proteinExistence type="inferred from homology"/>
<name>A0A6J6SXP1_9ZZZZ</name>
<gene>
    <name evidence="11" type="ORF">UFOPK2810_00254</name>
</gene>
<dbReference type="EMBL" id="CAEZYZ010000027">
    <property type="protein sequence ID" value="CAB4739662.1"/>
    <property type="molecule type" value="Genomic_DNA"/>
</dbReference>
<dbReference type="GO" id="GO:0046872">
    <property type="term" value="F:metal ion binding"/>
    <property type="evidence" value="ECO:0007669"/>
    <property type="project" value="InterPro"/>
</dbReference>
<dbReference type="Gene3D" id="3.30.470.20">
    <property type="entry name" value="ATP-grasp fold, B domain"/>
    <property type="match status" value="1"/>
</dbReference>
<dbReference type="GO" id="GO:0008716">
    <property type="term" value="F:D-alanine-D-alanine ligase activity"/>
    <property type="evidence" value="ECO:0007669"/>
    <property type="project" value="InterPro"/>
</dbReference>
<keyword evidence="8" id="KW-0573">Peptidoglycan synthesis</keyword>
<dbReference type="NCBIfam" id="NF002378">
    <property type="entry name" value="PRK01372.1"/>
    <property type="match status" value="1"/>
</dbReference>
<evidence type="ECO:0000313" key="11">
    <source>
        <dbReference type="EMBL" id="CAB4739662.1"/>
    </source>
</evidence>
<evidence type="ECO:0000256" key="3">
    <source>
        <dbReference type="ARBA" id="ARBA00022490"/>
    </source>
</evidence>
<keyword evidence="9" id="KW-0961">Cell wall biogenesis/degradation</keyword>
<evidence type="ECO:0000256" key="9">
    <source>
        <dbReference type="ARBA" id="ARBA00023316"/>
    </source>
</evidence>
<dbReference type="GO" id="GO:0005524">
    <property type="term" value="F:ATP binding"/>
    <property type="evidence" value="ECO:0007669"/>
    <property type="project" value="UniProtKB-KW"/>
</dbReference>